<evidence type="ECO:0000256" key="11">
    <source>
        <dbReference type="PIRSR" id="PIRSR624869-2"/>
    </source>
</evidence>
<evidence type="ECO:0000256" key="2">
    <source>
        <dbReference type="ARBA" id="ARBA00004555"/>
    </source>
</evidence>
<feature type="transmembrane region" description="Helical" evidence="14">
    <location>
        <begin position="381"/>
        <end position="399"/>
    </location>
</feature>
<keyword evidence="18" id="KW-1185">Reference proteome</keyword>
<dbReference type="InterPro" id="IPR001179">
    <property type="entry name" value="PPIase_FKBP_dom"/>
</dbReference>
<evidence type="ECO:0000256" key="6">
    <source>
        <dbReference type="ARBA" id="ARBA00023110"/>
    </source>
</evidence>
<evidence type="ECO:0000256" key="5">
    <source>
        <dbReference type="ARBA" id="ARBA00023034"/>
    </source>
</evidence>
<feature type="binding site" evidence="12">
    <location>
        <position position="145"/>
    </location>
    <ligand>
        <name>Mn(2+)</name>
        <dbReference type="ChEBI" id="CHEBI:29035"/>
    </ligand>
</feature>
<accession>T1FWK7</accession>
<dbReference type="RefSeq" id="XP_009011467.1">
    <property type="nucleotide sequence ID" value="XM_009013219.1"/>
</dbReference>
<keyword evidence="6 13" id="KW-0697">Rotamase</keyword>
<evidence type="ECO:0000256" key="14">
    <source>
        <dbReference type="SAM" id="Phobius"/>
    </source>
</evidence>
<dbReference type="Pfam" id="PF00254">
    <property type="entry name" value="FKBP_C"/>
    <property type="match status" value="1"/>
</dbReference>
<dbReference type="EMBL" id="AMQM01008897">
    <property type="status" value="NOT_ANNOTATED_CDS"/>
    <property type="molecule type" value="Genomic_DNA"/>
</dbReference>
<keyword evidence="14" id="KW-0472">Membrane</keyword>
<keyword evidence="8" id="KW-0325">Glycoprotein</keyword>
<dbReference type="PANTHER" id="PTHR12450:SF22">
    <property type="entry name" value="EXTRACELLULAR SERINE_THREONINE PROTEIN CG31145"/>
    <property type="match status" value="1"/>
</dbReference>
<dbReference type="EnsemblMetazoa" id="HelroT194925">
    <property type="protein sequence ID" value="HelroP194925"/>
    <property type="gene ID" value="HelroG194925"/>
</dbReference>
<reference evidence="16 18" key="2">
    <citation type="journal article" date="2013" name="Nature">
        <title>Insights into bilaterian evolution from three spiralian genomes.</title>
        <authorList>
            <person name="Simakov O."/>
            <person name="Marletaz F."/>
            <person name="Cho S.J."/>
            <person name="Edsinger-Gonzales E."/>
            <person name="Havlak P."/>
            <person name="Hellsten U."/>
            <person name="Kuo D.H."/>
            <person name="Larsson T."/>
            <person name="Lv J."/>
            <person name="Arendt D."/>
            <person name="Savage R."/>
            <person name="Osoegawa K."/>
            <person name="de Jong P."/>
            <person name="Grimwood J."/>
            <person name="Chapman J.A."/>
            <person name="Shapiro H."/>
            <person name="Aerts A."/>
            <person name="Otillar R.P."/>
            <person name="Terry A.Y."/>
            <person name="Boore J.L."/>
            <person name="Grigoriev I.V."/>
            <person name="Lindberg D.R."/>
            <person name="Seaver E.C."/>
            <person name="Weisblat D.A."/>
            <person name="Putnam N.H."/>
            <person name="Rokhsar D.S."/>
        </authorList>
    </citation>
    <scope>NUCLEOTIDE SEQUENCE</scope>
</reference>
<keyword evidence="12" id="KW-0464">Manganese</keyword>
<evidence type="ECO:0000313" key="16">
    <source>
        <dbReference type="EMBL" id="ESO10405.1"/>
    </source>
</evidence>
<evidence type="ECO:0000256" key="13">
    <source>
        <dbReference type="PROSITE-ProRule" id="PRU00277"/>
    </source>
</evidence>
<dbReference type="GO" id="GO:0003755">
    <property type="term" value="F:peptidyl-prolyl cis-trans isomerase activity"/>
    <property type="evidence" value="ECO:0007669"/>
    <property type="project" value="UniProtKB-KW"/>
</dbReference>
<dbReference type="Proteomes" id="UP000015101">
    <property type="component" value="Unassembled WGS sequence"/>
</dbReference>
<comment type="catalytic activity">
    <reaction evidence="1 13">
        <text>[protein]-peptidylproline (omega=180) = [protein]-peptidylproline (omega=0)</text>
        <dbReference type="Rhea" id="RHEA:16237"/>
        <dbReference type="Rhea" id="RHEA-COMP:10747"/>
        <dbReference type="Rhea" id="RHEA-COMP:10748"/>
        <dbReference type="ChEBI" id="CHEBI:83833"/>
        <dbReference type="ChEBI" id="CHEBI:83834"/>
        <dbReference type="EC" id="5.2.1.8"/>
    </reaction>
</comment>
<keyword evidence="9 13" id="KW-0413">Isomerase</keyword>
<evidence type="ECO:0000256" key="7">
    <source>
        <dbReference type="ARBA" id="ARBA00023157"/>
    </source>
</evidence>
<dbReference type="CTD" id="20213202"/>
<keyword evidence="7" id="KW-1015">Disulfide bond</keyword>
<dbReference type="OrthoDB" id="8583677at2759"/>
<keyword evidence="5" id="KW-0333">Golgi apparatus</keyword>
<dbReference type="eggNOG" id="KOG0549">
    <property type="taxonomic scope" value="Eukaryota"/>
</dbReference>
<dbReference type="GO" id="GO:0005794">
    <property type="term" value="C:Golgi apparatus"/>
    <property type="evidence" value="ECO:0007669"/>
    <property type="project" value="UniProtKB-SubCell"/>
</dbReference>
<feature type="active site" evidence="10">
    <location>
        <position position="125"/>
    </location>
</feature>
<keyword evidence="14" id="KW-0812">Transmembrane</keyword>
<sequence length="420" mass="48616">MINQLQVHLSPHSRKKFYLSPIGNQCFFGKCLYLCDPAHAVCGNGRILEGSLVTFLPNKSLSDWSSFQNPWARSYSKYSKSFWEKDPNGTKICNQVRQQSPFHQWFPLLNLIDVHIFDFLTGNKDRHHIHFFEMFGNVSQYILIDNGKGDNINNNNKTYPERIVFKLALPVRDCLTSLSEGTREIAKKIGSIKMSFLLLKARFLIIFSFICVIFLNFNSSFDVDVDDNLRIYVQYKPEKCRRQADFTDKLYIHYTGYLETGEEFDSTKGLGHPISFVLGAPNIIPGWQKGIHGMCIGEKRQIIIPPELAYGVEGLPPYIPGGATLTFNVELIDIETEDVGSFFFSQSHLASNRTPTNRIQPFAFRPITLRHPHSDQSRFRLLRFLFMPFTAVCIVYYMYSRYKKSPTKKDLKELRRKKRN</sequence>
<evidence type="ECO:0000256" key="8">
    <source>
        <dbReference type="ARBA" id="ARBA00023180"/>
    </source>
</evidence>
<dbReference type="EMBL" id="AMQM01008896">
    <property type="status" value="NOT_ANNOTATED_CDS"/>
    <property type="molecule type" value="Genomic_DNA"/>
</dbReference>
<feature type="transmembrane region" description="Helical" evidence="14">
    <location>
        <begin position="197"/>
        <end position="217"/>
    </location>
</feature>
<reference evidence="18" key="1">
    <citation type="submission" date="2012-12" db="EMBL/GenBank/DDBJ databases">
        <authorList>
            <person name="Hellsten U."/>
            <person name="Grimwood J."/>
            <person name="Chapman J.A."/>
            <person name="Shapiro H."/>
            <person name="Aerts A."/>
            <person name="Otillar R.P."/>
            <person name="Terry A.Y."/>
            <person name="Boore J.L."/>
            <person name="Simakov O."/>
            <person name="Marletaz F."/>
            <person name="Cho S.-J."/>
            <person name="Edsinger-Gonzales E."/>
            <person name="Havlak P."/>
            <person name="Kuo D.-H."/>
            <person name="Larsson T."/>
            <person name="Lv J."/>
            <person name="Arendt D."/>
            <person name="Savage R."/>
            <person name="Osoegawa K."/>
            <person name="de Jong P."/>
            <person name="Lindberg D.R."/>
            <person name="Seaver E.C."/>
            <person name="Weisblat D.A."/>
            <person name="Putnam N.H."/>
            <person name="Grigoriev I.V."/>
            <person name="Rokhsar D.S."/>
        </authorList>
    </citation>
    <scope>NUCLEOTIDE SEQUENCE</scope>
</reference>
<feature type="domain" description="PPIase FKBP-type" evidence="15">
    <location>
        <begin position="247"/>
        <end position="335"/>
    </location>
</feature>
<dbReference type="EMBL" id="KB095875">
    <property type="protein sequence ID" value="ESO10405.1"/>
    <property type="molecule type" value="Genomic_DNA"/>
</dbReference>
<evidence type="ECO:0000259" key="15">
    <source>
        <dbReference type="PROSITE" id="PS50059"/>
    </source>
</evidence>
<dbReference type="Gene3D" id="3.10.50.40">
    <property type="match status" value="1"/>
</dbReference>
<organism evidence="17 18">
    <name type="scientific">Helobdella robusta</name>
    <name type="common">Californian leech</name>
    <dbReference type="NCBI Taxonomy" id="6412"/>
    <lineage>
        <taxon>Eukaryota</taxon>
        <taxon>Metazoa</taxon>
        <taxon>Spiralia</taxon>
        <taxon>Lophotrochozoa</taxon>
        <taxon>Annelida</taxon>
        <taxon>Clitellata</taxon>
        <taxon>Hirudinea</taxon>
        <taxon>Rhynchobdellida</taxon>
        <taxon>Glossiphoniidae</taxon>
        <taxon>Helobdella</taxon>
    </lineage>
</organism>
<evidence type="ECO:0000256" key="1">
    <source>
        <dbReference type="ARBA" id="ARBA00000971"/>
    </source>
</evidence>
<dbReference type="eggNOG" id="KOG3829">
    <property type="taxonomic scope" value="Eukaryota"/>
</dbReference>
<dbReference type="Pfam" id="PF06702">
    <property type="entry name" value="Fam20C"/>
    <property type="match status" value="1"/>
</dbReference>
<evidence type="ECO:0000256" key="4">
    <source>
        <dbReference type="ARBA" id="ARBA00013194"/>
    </source>
</evidence>
<dbReference type="AlphaFoldDB" id="T1FWK7"/>
<protein>
    <recommendedName>
        <fullName evidence="4 13">peptidylprolyl isomerase</fullName>
        <ecNumber evidence="4 13">5.2.1.8</ecNumber>
    </recommendedName>
</protein>
<keyword evidence="12" id="KW-0479">Metal-binding</keyword>
<dbReference type="EC" id="5.2.1.8" evidence="4 13"/>
<dbReference type="PANTHER" id="PTHR12450">
    <property type="entry name" value="DENTIN MATRIX PROTEIN 4 PROTEIN FAM20"/>
    <property type="match status" value="1"/>
</dbReference>
<dbReference type="PROSITE" id="PS50059">
    <property type="entry name" value="FKBP_PPIASE"/>
    <property type="match status" value="1"/>
</dbReference>
<evidence type="ECO:0000313" key="18">
    <source>
        <dbReference type="Proteomes" id="UP000015101"/>
    </source>
</evidence>
<dbReference type="InterPro" id="IPR024869">
    <property type="entry name" value="FAM20"/>
</dbReference>
<dbReference type="HOGENOM" id="CLU_654315_0_0_1"/>
<dbReference type="InParanoid" id="T1FWK7"/>
<dbReference type="GO" id="GO:0046872">
    <property type="term" value="F:metal ion binding"/>
    <property type="evidence" value="ECO:0007669"/>
    <property type="project" value="UniProtKB-KW"/>
</dbReference>
<dbReference type="GO" id="GO:0016773">
    <property type="term" value="F:phosphotransferase activity, alcohol group as acceptor"/>
    <property type="evidence" value="ECO:0000318"/>
    <property type="project" value="GO_Central"/>
</dbReference>
<comment type="similarity">
    <text evidence="3">Belongs to the FAM20 family.</text>
</comment>
<proteinExistence type="inferred from homology"/>
<name>T1FWK7_HELRO</name>
<dbReference type="GO" id="GO:0005524">
    <property type="term" value="F:ATP binding"/>
    <property type="evidence" value="ECO:0007669"/>
    <property type="project" value="UniProtKB-KW"/>
</dbReference>
<dbReference type="KEGG" id="hro:HELRODRAFT_194925"/>
<evidence type="ECO:0000256" key="9">
    <source>
        <dbReference type="ARBA" id="ARBA00023235"/>
    </source>
</evidence>
<comment type="cofactor">
    <cofactor evidence="12">
        <name>Mn(2+)</name>
        <dbReference type="ChEBI" id="CHEBI:29035"/>
    </cofactor>
</comment>
<reference evidence="17" key="3">
    <citation type="submission" date="2015-06" db="UniProtKB">
        <authorList>
            <consortium name="EnsemblMetazoa"/>
        </authorList>
    </citation>
    <scope>IDENTIFICATION</scope>
</reference>
<dbReference type="InterPro" id="IPR046357">
    <property type="entry name" value="PPIase_dom_sf"/>
</dbReference>
<keyword evidence="11" id="KW-0547">Nucleotide-binding</keyword>
<comment type="subcellular location">
    <subcellularLocation>
        <location evidence="2">Golgi apparatus</location>
    </subcellularLocation>
</comment>
<dbReference type="GeneID" id="20213202"/>
<dbReference type="InterPro" id="IPR009581">
    <property type="entry name" value="FAM20_C"/>
</dbReference>
<dbReference type="STRING" id="6412.T1FWK7"/>
<evidence type="ECO:0000256" key="12">
    <source>
        <dbReference type="PIRSR" id="PIRSR624869-3"/>
    </source>
</evidence>
<keyword evidence="14" id="KW-1133">Transmembrane helix</keyword>
<evidence type="ECO:0000256" key="10">
    <source>
        <dbReference type="PIRSR" id="PIRSR624869-1"/>
    </source>
</evidence>
<gene>
    <name evidence="17" type="primary">20213202</name>
    <name evidence="16" type="ORF">HELRODRAFT_194925</name>
</gene>
<feature type="binding site" evidence="11">
    <location>
        <position position="145"/>
    </location>
    <ligand>
        <name>ATP</name>
        <dbReference type="ChEBI" id="CHEBI:30616"/>
    </ligand>
</feature>
<dbReference type="FunFam" id="3.10.50.40:FF:000006">
    <property type="entry name" value="Peptidyl-prolyl cis-trans isomerase"/>
    <property type="match status" value="1"/>
</dbReference>
<keyword evidence="11" id="KW-0067">ATP-binding</keyword>
<evidence type="ECO:0000313" key="17">
    <source>
        <dbReference type="EnsemblMetazoa" id="HelroP194925"/>
    </source>
</evidence>
<evidence type="ECO:0000256" key="3">
    <source>
        <dbReference type="ARBA" id="ARBA00006557"/>
    </source>
</evidence>
<dbReference type="SUPFAM" id="SSF54534">
    <property type="entry name" value="FKBP-like"/>
    <property type="match status" value="1"/>
</dbReference>